<sequence>MHLDRLAHILETVASAGRPVAAAAIYKATGLPRPTAYRLLQSLTEHRLLDAVEGGYLVGARLTRIALMGQSDQDVSRLAEPAMRQAARDLGEAVFLARFREAGVEIIRVELPADPARSYMHPGLGVRPMHACSCSKAIAAFADEAFRQSIVDGPMRDYTEHTKTDPAAIAREFLAIQSCGYAECVQEIELGVSSVAAPIRVGPVGAPFSVGATGPVRRFTEPRRAEIGRQLIDVGQKIAAALQLDREAA</sequence>
<dbReference type="PROSITE" id="PS51077">
    <property type="entry name" value="HTH_ICLR"/>
    <property type="match status" value="1"/>
</dbReference>
<evidence type="ECO:0000313" key="6">
    <source>
        <dbReference type="EMBL" id="KMW58657.1"/>
    </source>
</evidence>
<evidence type="ECO:0000313" key="7">
    <source>
        <dbReference type="Proteomes" id="UP000037178"/>
    </source>
</evidence>
<dbReference type="Pfam" id="PF01614">
    <property type="entry name" value="IclR_C"/>
    <property type="match status" value="1"/>
</dbReference>
<name>A0A0J9E7I2_9RHOB</name>
<dbReference type="OrthoDB" id="9807558at2"/>
<dbReference type="PATRIC" id="fig|1675527.3.peg.3807"/>
<dbReference type="AlphaFoldDB" id="A0A0J9E7I2"/>
<dbReference type="InterPro" id="IPR050707">
    <property type="entry name" value="HTH_MetabolicPath_Reg"/>
</dbReference>
<dbReference type="SUPFAM" id="SSF46785">
    <property type="entry name" value="Winged helix' DNA-binding domain"/>
    <property type="match status" value="1"/>
</dbReference>
<dbReference type="RefSeq" id="WP_049644244.1">
    <property type="nucleotide sequence ID" value="NZ_LFTY01000002.1"/>
</dbReference>
<feature type="domain" description="HTH iclR-type" evidence="4">
    <location>
        <begin position="1"/>
        <end position="60"/>
    </location>
</feature>
<dbReference type="PANTHER" id="PTHR30136:SF24">
    <property type="entry name" value="HTH-TYPE TRANSCRIPTIONAL REPRESSOR ALLR"/>
    <property type="match status" value="1"/>
</dbReference>
<dbReference type="STRING" id="1675527.AIOL_003635"/>
<dbReference type="InterPro" id="IPR036390">
    <property type="entry name" value="WH_DNA-bd_sf"/>
</dbReference>
<dbReference type="GO" id="GO:0003700">
    <property type="term" value="F:DNA-binding transcription factor activity"/>
    <property type="evidence" value="ECO:0007669"/>
    <property type="project" value="TreeGrafter"/>
</dbReference>
<keyword evidence="2" id="KW-0238">DNA-binding</keyword>
<dbReference type="InterPro" id="IPR029016">
    <property type="entry name" value="GAF-like_dom_sf"/>
</dbReference>
<keyword evidence="1" id="KW-0805">Transcription regulation</keyword>
<dbReference type="GO" id="GO:0045892">
    <property type="term" value="P:negative regulation of DNA-templated transcription"/>
    <property type="evidence" value="ECO:0007669"/>
    <property type="project" value="TreeGrafter"/>
</dbReference>
<protein>
    <submittedName>
        <fullName evidence="6">Transcriptional regulator, IclR family</fullName>
    </submittedName>
</protein>
<dbReference type="EMBL" id="LFTY01000002">
    <property type="protein sequence ID" value="KMW58657.1"/>
    <property type="molecule type" value="Genomic_DNA"/>
</dbReference>
<dbReference type="SUPFAM" id="SSF55781">
    <property type="entry name" value="GAF domain-like"/>
    <property type="match status" value="1"/>
</dbReference>
<evidence type="ECO:0000256" key="2">
    <source>
        <dbReference type="ARBA" id="ARBA00023125"/>
    </source>
</evidence>
<dbReference type="Gene3D" id="3.30.450.40">
    <property type="match status" value="1"/>
</dbReference>
<proteinExistence type="predicted"/>
<feature type="domain" description="IclR-ED" evidence="5">
    <location>
        <begin position="61"/>
        <end position="244"/>
    </location>
</feature>
<dbReference type="InterPro" id="IPR014757">
    <property type="entry name" value="Tscrpt_reg_IclR_C"/>
</dbReference>
<reference evidence="6 7" key="1">
    <citation type="submission" date="2015-06" db="EMBL/GenBank/DDBJ databases">
        <title>Draft genome sequence of an Alphaproteobacteria species associated to the Mediterranean sponge Oscarella lobularis.</title>
        <authorList>
            <person name="Jourda C."/>
            <person name="Santini S."/>
            <person name="Claverie J.-M."/>
        </authorList>
    </citation>
    <scope>NUCLEOTIDE SEQUENCE [LARGE SCALE GENOMIC DNA]</scope>
    <source>
        <strain evidence="6">IGS</strain>
    </source>
</reference>
<dbReference type="GO" id="GO:0003677">
    <property type="term" value="F:DNA binding"/>
    <property type="evidence" value="ECO:0007669"/>
    <property type="project" value="UniProtKB-KW"/>
</dbReference>
<accession>A0A0J9E7I2</accession>
<dbReference type="Pfam" id="PF09339">
    <property type="entry name" value="HTH_IclR"/>
    <property type="match status" value="1"/>
</dbReference>
<evidence type="ECO:0000256" key="3">
    <source>
        <dbReference type="ARBA" id="ARBA00023163"/>
    </source>
</evidence>
<dbReference type="InterPro" id="IPR036388">
    <property type="entry name" value="WH-like_DNA-bd_sf"/>
</dbReference>
<keyword evidence="3" id="KW-0804">Transcription</keyword>
<dbReference type="Proteomes" id="UP000037178">
    <property type="component" value="Unassembled WGS sequence"/>
</dbReference>
<dbReference type="PROSITE" id="PS51078">
    <property type="entry name" value="ICLR_ED"/>
    <property type="match status" value="1"/>
</dbReference>
<keyword evidence="7" id="KW-1185">Reference proteome</keyword>
<dbReference type="PANTHER" id="PTHR30136">
    <property type="entry name" value="HELIX-TURN-HELIX TRANSCRIPTIONAL REGULATOR, ICLR FAMILY"/>
    <property type="match status" value="1"/>
</dbReference>
<dbReference type="SMART" id="SM00346">
    <property type="entry name" value="HTH_ICLR"/>
    <property type="match status" value="1"/>
</dbReference>
<organism evidence="6 7">
    <name type="scientific">Candidatus Rhodobacter oscarellae</name>
    <dbReference type="NCBI Taxonomy" id="1675527"/>
    <lineage>
        <taxon>Bacteria</taxon>
        <taxon>Pseudomonadati</taxon>
        <taxon>Pseudomonadota</taxon>
        <taxon>Alphaproteobacteria</taxon>
        <taxon>Rhodobacterales</taxon>
        <taxon>Rhodobacter group</taxon>
        <taxon>Rhodobacter</taxon>
    </lineage>
</organism>
<dbReference type="Gene3D" id="1.10.10.10">
    <property type="entry name" value="Winged helix-like DNA-binding domain superfamily/Winged helix DNA-binding domain"/>
    <property type="match status" value="1"/>
</dbReference>
<dbReference type="InterPro" id="IPR005471">
    <property type="entry name" value="Tscrpt_reg_IclR_N"/>
</dbReference>
<evidence type="ECO:0000259" key="4">
    <source>
        <dbReference type="PROSITE" id="PS51077"/>
    </source>
</evidence>
<gene>
    <name evidence="6" type="ORF">AIOL_003635</name>
</gene>
<comment type="caution">
    <text evidence="6">The sequence shown here is derived from an EMBL/GenBank/DDBJ whole genome shotgun (WGS) entry which is preliminary data.</text>
</comment>
<evidence type="ECO:0000256" key="1">
    <source>
        <dbReference type="ARBA" id="ARBA00023015"/>
    </source>
</evidence>
<evidence type="ECO:0000259" key="5">
    <source>
        <dbReference type="PROSITE" id="PS51078"/>
    </source>
</evidence>